<dbReference type="PRINTS" id="PR00704">
    <property type="entry name" value="CALPAIN"/>
</dbReference>
<dbReference type="Pfam" id="PF01067">
    <property type="entry name" value="Calpain_III"/>
    <property type="match status" value="1"/>
</dbReference>
<reference evidence="9" key="1">
    <citation type="journal article" date="2022" name="bioRxiv">
        <title>Genomics of Preaxostyla Flagellates Illuminates Evolutionary Transitions and the Path Towards Mitochondrial Loss.</title>
        <authorList>
            <person name="Novak L.V.F."/>
            <person name="Treitli S.C."/>
            <person name="Pyrih J."/>
            <person name="Halakuc P."/>
            <person name="Pipaliya S.V."/>
            <person name="Vacek V."/>
            <person name="Brzon O."/>
            <person name="Soukal P."/>
            <person name="Eme L."/>
            <person name="Dacks J.B."/>
            <person name="Karnkowska A."/>
            <person name="Elias M."/>
            <person name="Hampl V."/>
        </authorList>
    </citation>
    <scope>NUCLEOTIDE SEQUENCE</scope>
    <source>
        <strain evidence="9">RCP-MX</strain>
    </source>
</reference>
<dbReference type="PROSITE" id="PS00139">
    <property type="entry name" value="THIOL_PROTEASE_CYS"/>
    <property type="match status" value="1"/>
</dbReference>
<feature type="transmembrane region" description="Helical" evidence="7">
    <location>
        <begin position="269"/>
        <end position="287"/>
    </location>
</feature>
<dbReference type="SUPFAM" id="SSF49758">
    <property type="entry name" value="Calpain large subunit, middle domain (domain III)"/>
    <property type="match status" value="1"/>
</dbReference>
<feature type="transmembrane region" description="Helical" evidence="7">
    <location>
        <begin position="813"/>
        <end position="837"/>
    </location>
</feature>
<evidence type="ECO:0000256" key="7">
    <source>
        <dbReference type="SAM" id="Phobius"/>
    </source>
</evidence>
<feature type="transmembrane region" description="Helical" evidence="7">
    <location>
        <begin position="56"/>
        <end position="78"/>
    </location>
</feature>
<feature type="transmembrane region" description="Helical" evidence="7">
    <location>
        <begin position="843"/>
        <end position="866"/>
    </location>
</feature>
<sequence>MDGSSFERLQFTFHFLYFLPLTIMLIPAFLGLFRIRFKLRRMADLLKIQHVFWYHFTKWVFIVVVFLPACGFLAWGIYSGVILAPWVVGTTVAILGIGLYAFVIGFFRWWWGEGWRLGKATVICFLIFAGLFCAWQFIVLFPGQGNTYSYISISSVFLCWNMLVVQYIVFLLAPSRLVDFKEFVSRQLAGPAAAALEDDADGRSTLFSTSPAPGAAQPLARKVTKRGCCQRMGLGLLLLLISLGFLVAYAVLVLIMAQVQADTRSHGGLGFVTAGTIVLLDLLTYLFSLGEKLSSPMVVVTLLVLSRAALIFPGPEFWFLGHTILFFLWGCALCVCMICRWFHVEDPRDTRRAELHRKLGIPNQIDRRFSLFSGVISTVSTAYRRVATRSPAAGSRPPLVAGAGVPAPTAAVATATAAATTTTTDDSAPGATVVPTASEGPASLSAAPGGAAGVAGPAEEGAPKKPRTRSEWALVIVSSPELLLVVLWLLYGGLEIGVYVRREAMLPFQMVTKDHSQWEMGVVAMGLVAVFGLGFATLRLMWRGGWAFSRSVVVLGLVTELFAAGTGVILYFVTESMIVLLSFIWVPLALAAFLTAALAFHRLDYYFVPPRARWALPPVSSVVFVDASTKGSALPPPVEATAPSAAAAAVPAAPPAATSAGSSSPSEAAALVPAPPSLAPAEAAPATPAAQPQAPAAPAPAVQDQPLPAPAPAPARVGLSAAPLQRGPSVHETRDVSKEHFLRAFFHGRLPGTTYLLHLAVGCLLLCLLGYSLSLHFTVHPVVGWSAGAALLELALCYMIWVRYFNHLRASVLLLVLLGLALCIELAYGLAVFGGFMHWAGTWQALALLCVLLVYPALCCLAAAFYQWHDNHWKFVPFVWVNFLISLALLLAFCISVIVLLKPWAIGAGLLVGYGLLVYVVAMVLRWATNKFYLPRPYVASLVFFGFTVAWGCLAFCTALGAAMGWLASWAPSFSRYIFPVWSYDPQRETVERANLPVLLAFGFLAEVILWGIAAALFMKPLCDVIVRGLQVPGLCPGGALRDGALLQSAFEEASQKQLDRRGLALTTSDGQQPAPADPAAPAAPSDGNGKLSWKELCAKMDQDLAKANALKGPAYVKAMADLARLDDQAMSCYVQESRFQAHFRFLVMLGASVSRALEEQALQRFFRVMKIDNLTAQEIRQWSPEDKARYLERSSSTRRQPIAVRLVISLPAPSVSTGRVSVWLMLHAADAAMASQEAAQRRMEEAIEEAERQRQARLRDAERQRREAAEAERVARETAARQEREAAEAERARQQAEAQAQAERLRRESEERQAQLRLMEEAARRKRDEEEIRAREEAARKEEERLAYERRPPHPQPNTAIPEVGPSIVTRGFPGLPPGDGRGSGRCSMREAEEAEQRRLTEERRQQEADQRRREEERRTQEEAERRHLEEERARLEEQHRRMEAERLEAERVARDAAEAARRAQEEADRVAAEAAKPKPAGAEGAEAEVVHMGPIEEEVLAQLGPEGKFADEEFPPGETALGEMLPEENPVKGWKRFSELVAAPTLFSPPAEGHSLGEDVKQGGLGDCWLLSAASALAQDRKLVEALFRRAEPTRGLYTVRFMKDGVAHDVVVDDQLPVLEDGTLAFAHPRQEAATTAWIAILEKAYAKLHRGYSNLSKGLIHYGLVDMTGGIPETFALEQASTQKAIQSGALWSKLLQYQEACYLMGPAPLRLRPGHQPWACGHAYAILKVQEECGHKLLRMRNPWGFGEWTGDWSDKWPGWTEQLRAKFRLLDQDDGSFFISFEDFCLNFANIYVCKLISPSWHKQVVQNEWRGPTAGGAPGPANAFSTNPQYLLDVRTPAQLCVRLSQADRRAGGEQLLQIGFHILRKDGKRAKTVTKSSLVVNTPTYLRGREIVVEAKLEPGRYTVVPTAWARGDETEYKLYVYTDVPEAEAQLSLLDPATTPIA</sequence>
<evidence type="ECO:0000256" key="3">
    <source>
        <dbReference type="ARBA" id="ARBA00022801"/>
    </source>
</evidence>
<feature type="transmembrane region" description="Helical" evidence="7">
    <location>
        <begin position="552"/>
        <end position="572"/>
    </location>
</feature>
<feature type="region of interest" description="Disordered" evidence="6">
    <location>
        <begin position="1241"/>
        <end position="1314"/>
    </location>
</feature>
<dbReference type="InterPro" id="IPR036213">
    <property type="entry name" value="Calpain_III_sf"/>
</dbReference>
<dbReference type="Gene3D" id="2.60.120.380">
    <property type="match status" value="1"/>
</dbReference>
<organism evidence="9 10">
    <name type="scientific">Paratrimastix pyriformis</name>
    <dbReference type="NCBI Taxonomy" id="342808"/>
    <lineage>
        <taxon>Eukaryota</taxon>
        <taxon>Metamonada</taxon>
        <taxon>Preaxostyla</taxon>
        <taxon>Paratrimastigidae</taxon>
        <taxon>Paratrimastix</taxon>
    </lineage>
</organism>
<evidence type="ECO:0000256" key="6">
    <source>
        <dbReference type="SAM" id="MobiDB-lite"/>
    </source>
</evidence>
<dbReference type="EMBL" id="JAPMOS010000004">
    <property type="protein sequence ID" value="KAJ4462028.1"/>
    <property type="molecule type" value="Genomic_DNA"/>
</dbReference>
<feature type="transmembrane region" description="Helical" evidence="7">
    <location>
        <begin position="520"/>
        <end position="540"/>
    </location>
</feature>
<feature type="compositionally biased region" description="Basic and acidic residues" evidence="6">
    <location>
        <begin position="1458"/>
        <end position="1473"/>
    </location>
</feature>
<keyword evidence="4 5" id="KW-0788">Thiol protease</keyword>
<feature type="region of interest" description="Disordered" evidence="6">
    <location>
        <begin position="1458"/>
        <end position="1486"/>
    </location>
</feature>
<dbReference type="PROSITE" id="PS50203">
    <property type="entry name" value="CALPAIN_CAT"/>
    <property type="match status" value="1"/>
</dbReference>
<dbReference type="InterPro" id="IPR000169">
    <property type="entry name" value="Pept_cys_AS"/>
</dbReference>
<feature type="compositionally biased region" description="Low complexity" evidence="6">
    <location>
        <begin position="1074"/>
        <end position="1085"/>
    </location>
</feature>
<dbReference type="GO" id="GO:0006508">
    <property type="term" value="P:proteolysis"/>
    <property type="evidence" value="ECO:0007669"/>
    <property type="project" value="UniProtKB-KW"/>
</dbReference>
<dbReference type="Pfam" id="PF00648">
    <property type="entry name" value="Peptidase_C2"/>
    <property type="match status" value="1"/>
</dbReference>
<proteinExistence type="inferred from homology"/>
<dbReference type="Gene3D" id="3.90.70.10">
    <property type="entry name" value="Cysteine proteinases"/>
    <property type="match status" value="1"/>
</dbReference>
<dbReference type="InterPro" id="IPR001300">
    <property type="entry name" value="Peptidase_C2_calpain_cat"/>
</dbReference>
<evidence type="ECO:0000256" key="2">
    <source>
        <dbReference type="ARBA" id="ARBA00022670"/>
    </source>
</evidence>
<comment type="caution">
    <text evidence="9">The sequence shown here is derived from an EMBL/GenBank/DDBJ whole genome shotgun (WGS) entry which is preliminary data.</text>
</comment>
<feature type="region of interest" description="Disordered" evidence="6">
    <location>
        <begin position="1344"/>
        <end position="1439"/>
    </location>
</feature>
<comment type="similarity">
    <text evidence="1">Belongs to the peptidase C2 family.</text>
</comment>
<feature type="transmembrane region" description="Helical" evidence="7">
    <location>
        <begin position="904"/>
        <end position="925"/>
    </location>
</feature>
<keyword evidence="2 5" id="KW-0645">Protease</keyword>
<keyword evidence="7" id="KW-0812">Transmembrane</keyword>
<feature type="active site" evidence="5">
    <location>
        <position position="1570"/>
    </location>
</feature>
<feature type="region of interest" description="Disordered" evidence="6">
    <location>
        <begin position="416"/>
        <end position="465"/>
    </location>
</feature>
<feature type="transmembrane region" description="Helical" evidence="7">
    <location>
        <begin position="472"/>
        <end position="500"/>
    </location>
</feature>
<feature type="transmembrane region" description="Helical" evidence="7">
    <location>
        <begin position="294"/>
        <end position="312"/>
    </location>
</feature>
<feature type="compositionally biased region" description="Basic and acidic residues" evidence="6">
    <location>
        <begin position="1344"/>
        <end position="1353"/>
    </location>
</feature>
<dbReference type="GO" id="GO:0008233">
    <property type="term" value="F:peptidase activity"/>
    <property type="evidence" value="ECO:0007669"/>
    <property type="project" value="UniProtKB-KW"/>
</dbReference>
<keyword evidence="7" id="KW-1133">Transmembrane helix</keyword>
<feature type="compositionally biased region" description="Basic and acidic residues" evidence="6">
    <location>
        <begin position="1241"/>
        <end position="1295"/>
    </location>
</feature>
<feature type="compositionally biased region" description="Basic and acidic residues" evidence="6">
    <location>
        <begin position="1304"/>
        <end position="1314"/>
    </location>
</feature>
<feature type="transmembrane region" description="Helical" evidence="7">
    <location>
        <begin position="996"/>
        <end position="1019"/>
    </location>
</feature>
<feature type="region of interest" description="Disordered" evidence="6">
    <location>
        <begin position="679"/>
        <end position="712"/>
    </location>
</feature>
<feature type="active site" evidence="5">
    <location>
        <position position="1727"/>
    </location>
</feature>
<feature type="compositionally biased region" description="Low complexity" evidence="6">
    <location>
        <begin position="416"/>
        <end position="460"/>
    </location>
</feature>
<feature type="transmembrane region" description="Helical" evidence="7">
    <location>
        <begin position="578"/>
        <end position="600"/>
    </location>
</feature>
<dbReference type="InterPro" id="IPR022682">
    <property type="entry name" value="Calpain_domain_III"/>
</dbReference>
<accession>A0ABQ8USC0</accession>
<dbReference type="InterPro" id="IPR022683">
    <property type="entry name" value="Calpain_III"/>
</dbReference>
<name>A0ABQ8USC0_9EUKA</name>
<feature type="active site" evidence="5">
    <location>
        <position position="1747"/>
    </location>
</feature>
<feature type="transmembrane region" description="Helical" evidence="7">
    <location>
        <begin position="937"/>
        <end position="961"/>
    </location>
</feature>
<dbReference type="PANTHER" id="PTHR10183:SF379">
    <property type="entry name" value="CALPAIN-5"/>
    <property type="match status" value="1"/>
</dbReference>
<feature type="transmembrane region" description="Helical" evidence="7">
    <location>
        <begin position="967"/>
        <end position="984"/>
    </location>
</feature>
<feature type="transmembrane region" description="Helical" evidence="7">
    <location>
        <begin position="122"/>
        <end position="142"/>
    </location>
</feature>
<feature type="transmembrane region" description="Helical" evidence="7">
    <location>
        <begin position="878"/>
        <end position="898"/>
    </location>
</feature>
<dbReference type="InterPro" id="IPR022684">
    <property type="entry name" value="Calpain_cysteine_protease"/>
</dbReference>
<evidence type="ECO:0000256" key="1">
    <source>
        <dbReference type="ARBA" id="ARBA00007623"/>
    </source>
</evidence>
<keyword evidence="3 5" id="KW-0378">Hydrolase</keyword>
<feature type="transmembrane region" description="Helical" evidence="7">
    <location>
        <begin position="15"/>
        <end position="35"/>
    </location>
</feature>
<dbReference type="Proteomes" id="UP001141327">
    <property type="component" value="Unassembled WGS sequence"/>
</dbReference>
<protein>
    <submittedName>
        <fullName evidence="9">Calpain-type cysteine protease ADL1</fullName>
    </submittedName>
</protein>
<dbReference type="InterPro" id="IPR038765">
    <property type="entry name" value="Papain-like_cys_pep_sf"/>
</dbReference>
<feature type="transmembrane region" description="Helical" evidence="7">
    <location>
        <begin position="148"/>
        <end position="173"/>
    </location>
</feature>
<dbReference type="CDD" id="cd00044">
    <property type="entry name" value="CysPc"/>
    <property type="match status" value="1"/>
</dbReference>
<feature type="transmembrane region" description="Helical" evidence="7">
    <location>
        <begin position="755"/>
        <end position="777"/>
    </location>
</feature>
<gene>
    <name evidence="9" type="ORF">PAPYR_1190</name>
</gene>
<keyword evidence="7" id="KW-0472">Membrane</keyword>
<dbReference type="SMART" id="SM00720">
    <property type="entry name" value="calpain_III"/>
    <property type="match status" value="1"/>
</dbReference>
<evidence type="ECO:0000313" key="10">
    <source>
        <dbReference type="Proteomes" id="UP001141327"/>
    </source>
</evidence>
<evidence type="ECO:0000313" key="9">
    <source>
        <dbReference type="EMBL" id="KAJ4462028.1"/>
    </source>
</evidence>
<feature type="region of interest" description="Disordered" evidence="6">
    <location>
        <begin position="1067"/>
        <end position="1089"/>
    </location>
</feature>
<dbReference type="SMART" id="SM00230">
    <property type="entry name" value="CysPc"/>
    <property type="match status" value="1"/>
</dbReference>
<feature type="domain" description="Calpain catalytic" evidence="8">
    <location>
        <begin position="1510"/>
        <end position="1803"/>
    </location>
</feature>
<feature type="compositionally biased region" description="Low complexity" evidence="6">
    <location>
        <begin position="1474"/>
        <end position="1486"/>
    </location>
</feature>
<feature type="transmembrane region" description="Helical" evidence="7">
    <location>
        <begin position="84"/>
        <end position="110"/>
    </location>
</feature>
<evidence type="ECO:0000259" key="8">
    <source>
        <dbReference type="PROSITE" id="PS50203"/>
    </source>
</evidence>
<feature type="transmembrane region" description="Helical" evidence="7">
    <location>
        <begin position="318"/>
        <end position="342"/>
    </location>
</feature>
<evidence type="ECO:0000256" key="4">
    <source>
        <dbReference type="ARBA" id="ARBA00022807"/>
    </source>
</evidence>
<feature type="compositionally biased region" description="Basic and acidic residues" evidence="6">
    <location>
        <begin position="1389"/>
        <end position="1439"/>
    </location>
</feature>
<feature type="transmembrane region" description="Helical" evidence="7">
    <location>
        <begin position="234"/>
        <end position="257"/>
    </location>
</feature>
<feature type="compositionally biased region" description="Low complexity" evidence="6">
    <location>
        <begin position="679"/>
        <end position="706"/>
    </location>
</feature>
<dbReference type="PANTHER" id="PTHR10183">
    <property type="entry name" value="CALPAIN"/>
    <property type="match status" value="1"/>
</dbReference>
<feature type="transmembrane region" description="Helical" evidence="7">
    <location>
        <begin position="783"/>
        <end position="801"/>
    </location>
</feature>
<keyword evidence="10" id="KW-1185">Reference proteome</keyword>
<evidence type="ECO:0000256" key="5">
    <source>
        <dbReference type="PROSITE-ProRule" id="PRU00239"/>
    </source>
</evidence>
<dbReference type="SUPFAM" id="SSF54001">
    <property type="entry name" value="Cysteine proteinases"/>
    <property type="match status" value="1"/>
</dbReference>